<gene>
    <name evidence="2" type="ordered locus">Bphyt_0261</name>
</gene>
<evidence type="ECO:0000256" key="1">
    <source>
        <dbReference type="SAM" id="MobiDB-lite"/>
    </source>
</evidence>
<dbReference type="AlphaFoldDB" id="B2T0W8"/>
<dbReference type="Proteomes" id="UP000001739">
    <property type="component" value="Chromosome 1"/>
</dbReference>
<evidence type="ECO:0000313" key="3">
    <source>
        <dbReference type="Proteomes" id="UP000001739"/>
    </source>
</evidence>
<dbReference type="KEGG" id="bpy:Bphyt_0261"/>
<protein>
    <submittedName>
        <fullName evidence="2">Uncharacterized protein</fullName>
    </submittedName>
</protein>
<evidence type="ECO:0000313" key="2">
    <source>
        <dbReference type="EMBL" id="ACD14688.1"/>
    </source>
</evidence>
<dbReference type="STRING" id="398527.Bphyt_0261"/>
<feature type="compositionally biased region" description="Polar residues" evidence="1">
    <location>
        <begin position="1"/>
        <end position="12"/>
    </location>
</feature>
<name>B2T0W8_PARPJ</name>
<feature type="region of interest" description="Disordered" evidence="1">
    <location>
        <begin position="1"/>
        <end position="25"/>
    </location>
</feature>
<organism evidence="2 3">
    <name type="scientific">Paraburkholderia phytofirmans (strain DSM 17436 / LMG 22146 / PsJN)</name>
    <name type="common">Burkholderia phytofirmans</name>
    <dbReference type="NCBI Taxonomy" id="398527"/>
    <lineage>
        <taxon>Bacteria</taxon>
        <taxon>Pseudomonadati</taxon>
        <taxon>Pseudomonadota</taxon>
        <taxon>Betaproteobacteria</taxon>
        <taxon>Burkholderiales</taxon>
        <taxon>Burkholderiaceae</taxon>
        <taxon>Paraburkholderia</taxon>
    </lineage>
</organism>
<sequence length="49" mass="5755">MNSSGQKSQVAQLRSAKDNTPPRRSVLQTLLDRILRRRRKNDKTIYPLF</sequence>
<dbReference type="EMBL" id="CP001052">
    <property type="protein sequence ID" value="ACD14688.1"/>
    <property type="molecule type" value="Genomic_DNA"/>
</dbReference>
<reference evidence="2 3" key="1">
    <citation type="journal article" date="2011" name="J. Bacteriol.">
        <title>Complete genome sequence of the plant growth-promoting endophyte Burkholderia phytofirmans strain PsJN.</title>
        <authorList>
            <person name="Weilharter A."/>
            <person name="Mitter B."/>
            <person name="Shin M.V."/>
            <person name="Chain P.S."/>
            <person name="Nowak J."/>
            <person name="Sessitsch A."/>
        </authorList>
    </citation>
    <scope>NUCLEOTIDE SEQUENCE [LARGE SCALE GENOMIC DNA]</scope>
    <source>
        <strain evidence="3">DSM 17436 / LMG 22146 / PsJN</strain>
    </source>
</reference>
<proteinExistence type="predicted"/>
<accession>B2T0W8</accession>
<dbReference type="HOGENOM" id="CLU_3133287_0_0_4"/>